<dbReference type="Gene3D" id="3.30.70.1820">
    <property type="entry name" value="L1 transposable element, RRM domain"/>
    <property type="match status" value="1"/>
</dbReference>
<dbReference type="EMBL" id="CACRXK020008213">
    <property type="protein sequence ID" value="CAB4014240.1"/>
    <property type="molecule type" value="Genomic_DNA"/>
</dbReference>
<dbReference type="InterPro" id="IPR004244">
    <property type="entry name" value="Transposase_22"/>
</dbReference>
<evidence type="ECO:0000313" key="1">
    <source>
        <dbReference type="EMBL" id="CAB4014240.1"/>
    </source>
</evidence>
<protein>
    <submittedName>
        <fullName evidence="1">Uncharacterized protein</fullName>
    </submittedName>
</protein>
<comment type="caution">
    <text evidence="1">The sequence shown here is derived from an EMBL/GenBank/DDBJ whole genome shotgun (WGS) entry which is preliminary data.</text>
</comment>
<accession>A0A6S7IDG5</accession>
<keyword evidence="2" id="KW-1185">Reference proteome</keyword>
<dbReference type="PANTHER" id="PTHR11505">
    <property type="entry name" value="L1 TRANSPOSABLE ELEMENT-RELATED"/>
    <property type="match status" value="1"/>
</dbReference>
<organism evidence="1 2">
    <name type="scientific">Paramuricea clavata</name>
    <name type="common">Red gorgonian</name>
    <name type="synonym">Violescent sea-whip</name>
    <dbReference type="NCBI Taxonomy" id="317549"/>
    <lineage>
        <taxon>Eukaryota</taxon>
        <taxon>Metazoa</taxon>
        <taxon>Cnidaria</taxon>
        <taxon>Anthozoa</taxon>
        <taxon>Octocorallia</taxon>
        <taxon>Malacalcyonacea</taxon>
        <taxon>Plexauridae</taxon>
        <taxon>Paramuricea</taxon>
    </lineage>
</organism>
<sequence length="195" mass="22847">MATEISRETRSRSEARKEFDSYVQSEAFVSLLDDAISKQFQKFFSSEDFKKMLVATTTSVVSTVVKESVHVSLDEVIWENVMPLKKQIEGLSAQLNKVKMYANENEQYSRRCNIRIFGLPELEDENCYEVVTEFCKTKLGYNLELREIDRTHRVGRLRHGKQRAIIVEFCSYQSKIKVMKCKKISRELQYMSMKI</sequence>
<dbReference type="AlphaFoldDB" id="A0A6S7IDG5"/>
<dbReference type="OrthoDB" id="5988934at2759"/>
<name>A0A6S7IDG5_PARCT</name>
<reference evidence="1" key="1">
    <citation type="submission" date="2020-04" db="EMBL/GenBank/DDBJ databases">
        <authorList>
            <person name="Alioto T."/>
            <person name="Alioto T."/>
            <person name="Gomez Garrido J."/>
        </authorList>
    </citation>
    <scope>NUCLEOTIDE SEQUENCE</scope>
    <source>
        <strain evidence="1">A484AB</strain>
    </source>
</reference>
<gene>
    <name evidence="1" type="ORF">PACLA_8A061604</name>
</gene>
<dbReference type="Proteomes" id="UP001152795">
    <property type="component" value="Unassembled WGS sequence"/>
</dbReference>
<evidence type="ECO:0000313" key="2">
    <source>
        <dbReference type="Proteomes" id="UP001152795"/>
    </source>
</evidence>
<proteinExistence type="predicted"/>